<dbReference type="Pfam" id="PF08666">
    <property type="entry name" value="SAF"/>
    <property type="match status" value="1"/>
</dbReference>
<evidence type="ECO:0000256" key="2">
    <source>
        <dbReference type="SAM" id="Phobius"/>
    </source>
</evidence>
<reference evidence="5" key="1">
    <citation type="journal article" date="2019" name="Int. J. Syst. Evol. Microbiol.">
        <title>The Global Catalogue of Microorganisms (GCM) 10K type strain sequencing project: providing services to taxonomists for standard genome sequencing and annotation.</title>
        <authorList>
            <consortium name="The Broad Institute Genomics Platform"/>
            <consortium name="The Broad Institute Genome Sequencing Center for Infectious Disease"/>
            <person name="Wu L."/>
            <person name="Ma J."/>
        </authorList>
    </citation>
    <scope>NUCLEOTIDE SEQUENCE [LARGE SCALE GENOMIC DNA]</scope>
    <source>
        <strain evidence="5">CGMCC 4.7323</strain>
    </source>
</reference>
<evidence type="ECO:0000313" key="4">
    <source>
        <dbReference type="EMBL" id="GGN61477.1"/>
    </source>
</evidence>
<dbReference type="CDD" id="cd11614">
    <property type="entry name" value="SAF_CpaB_FlgA_like"/>
    <property type="match status" value="1"/>
</dbReference>
<dbReference type="InterPro" id="IPR013974">
    <property type="entry name" value="SAF"/>
</dbReference>
<evidence type="ECO:0000259" key="3">
    <source>
        <dbReference type="SMART" id="SM00858"/>
    </source>
</evidence>
<dbReference type="RefSeq" id="WP_229700245.1">
    <property type="nucleotide sequence ID" value="NZ_BMND01000041.1"/>
</dbReference>
<keyword evidence="5" id="KW-1185">Reference proteome</keyword>
<keyword evidence="2" id="KW-1133">Transmembrane helix</keyword>
<dbReference type="Proteomes" id="UP000600080">
    <property type="component" value="Unassembled WGS sequence"/>
</dbReference>
<sequence>MNRTSTSQIPAPTTAPPLRPETPIGASPAPRRRKRSTMVLGVLITLVGVLGTSMLVRSAGDRVDVLAVARDVPAGQEITAEDLTTAALPEDPALQPVKAIEKDSVIGRRATAPLHRGELLANSQIHGGKALPDGQELVAVEVQRGAAPSDALAPGDQIKVISTPGKDSAAPASGSKSASPEEIEAKVVKVGSPNATGAVVIQVAVASTDSAQLAARAATGRVAIVLSSKG</sequence>
<feature type="compositionally biased region" description="Low complexity" evidence="1">
    <location>
        <begin position="164"/>
        <end position="180"/>
    </location>
</feature>
<feature type="region of interest" description="Disordered" evidence="1">
    <location>
        <begin position="1"/>
        <end position="33"/>
    </location>
</feature>
<keyword evidence="2" id="KW-0812">Transmembrane</keyword>
<accession>A0ABQ2K060</accession>
<name>A0ABQ2K060_9ACTN</name>
<evidence type="ECO:0000256" key="1">
    <source>
        <dbReference type="SAM" id="MobiDB-lite"/>
    </source>
</evidence>
<keyword evidence="2" id="KW-0472">Membrane</keyword>
<proteinExistence type="predicted"/>
<feature type="domain" description="SAF" evidence="3">
    <location>
        <begin position="63"/>
        <end position="126"/>
    </location>
</feature>
<dbReference type="EMBL" id="BMND01000041">
    <property type="protein sequence ID" value="GGN61477.1"/>
    <property type="molecule type" value="Genomic_DNA"/>
</dbReference>
<feature type="compositionally biased region" description="Polar residues" evidence="1">
    <location>
        <begin position="1"/>
        <end position="11"/>
    </location>
</feature>
<feature type="transmembrane region" description="Helical" evidence="2">
    <location>
        <begin position="37"/>
        <end position="56"/>
    </location>
</feature>
<dbReference type="SMART" id="SM00858">
    <property type="entry name" value="SAF"/>
    <property type="match status" value="1"/>
</dbReference>
<feature type="region of interest" description="Disordered" evidence="1">
    <location>
        <begin position="161"/>
        <end position="183"/>
    </location>
</feature>
<gene>
    <name evidence="4" type="ORF">GCM10012285_60450</name>
</gene>
<organism evidence="4 5">
    <name type="scientific">Streptomyces kronopolitis</name>
    <dbReference type="NCBI Taxonomy" id="1612435"/>
    <lineage>
        <taxon>Bacteria</taxon>
        <taxon>Bacillati</taxon>
        <taxon>Actinomycetota</taxon>
        <taxon>Actinomycetes</taxon>
        <taxon>Kitasatosporales</taxon>
        <taxon>Streptomycetaceae</taxon>
        <taxon>Streptomyces</taxon>
    </lineage>
</organism>
<comment type="caution">
    <text evidence="4">The sequence shown here is derived from an EMBL/GenBank/DDBJ whole genome shotgun (WGS) entry which is preliminary data.</text>
</comment>
<dbReference type="GeneID" id="301551722"/>
<evidence type="ECO:0000313" key="5">
    <source>
        <dbReference type="Proteomes" id="UP000600080"/>
    </source>
</evidence>
<protein>
    <submittedName>
        <fullName evidence="4">Membrane protein</fullName>
    </submittedName>
</protein>